<organism evidence="3">
    <name type="scientific">Laccaria bicolor (strain S238N-H82 / ATCC MYA-4686)</name>
    <name type="common">Bicoloured deceiver</name>
    <name type="synonym">Laccaria laccata var. bicolor</name>
    <dbReference type="NCBI Taxonomy" id="486041"/>
    <lineage>
        <taxon>Eukaryota</taxon>
        <taxon>Fungi</taxon>
        <taxon>Dikarya</taxon>
        <taxon>Basidiomycota</taxon>
        <taxon>Agaricomycotina</taxon>
        <taxon>Agaricomycetes</taxon>
        <taxon>Agaricomycetidae</taxon>
        <taxon>Agaricales</taxon>
        <taxon>Agaricineae</taxon>
        <taxon>Hydnangiaceae</taxon>
        <taxon>Laccaria</taxon>
    </lineage>
</organism>
<evidence type="ECO:0000313" key="3">
    <source>
        <dbReference type="Proteomes" id="UP000001194"/>
    </source>
</evidence>
<reference evidence="2 3" key="1">
    <citation type="journal article" date="2008" name="Nature">
        <title>The genome of Laccaria bicolor provides insights into mycorrhizal symbiosis.</title>
        <authorList>
            <person name="Martin F."/>
            <person name="Aerts A."/>
            <person name="Ahren D."/>
            <person name="Brun A."/>
            <person name="Danchin E.G.J."/>
            <person name="Duchaussoy F."/>
            <person name="Gibon J."/>
            <person name="Kohler A."/>
            <person name="Lindquist E."/>
            <person name="Pereda V."/>
            <person name="Salamov A."/>
            <person name="Shapiro H.J."/>
            <person name="Wuyts J."/>
            <person name="Blaudez D."/>
            <person name="Buee M."/>
            <person name="Brokstein P."/>
            <person name="Canbaeck B."/>
            <person name="Cohen D."/>
            <person name="Courty P.E."/>
            <person name="Coutinho P.M."/>
            <person name="Delaruelle C."/>
            <person name="Detter J.C."/>
            <person name="Deveau A."/>
            <person name="DiFazio S."/>
            <person name="Duplessis S."/>
            <person name="Fraissinet-Tachet L."/>
            <person name="Lucic E."/>
            <person name="Frey-Klett P."/>
            <person name="Fourrey C."/>
            <person name="Feussner I."/>
            <person name="Gay G."/>
            <person name="Grimwood J."/>
            <person name="Hoegger P.J."/>
            <person name="Jain P."/>
            <person name="Kilaru S."/>
            <person name="Labbe J."/>
            <person name="Lin Y.C."/>
            <person name="Legue V."/>
            <person name="Le Tacon F."/>
            <person name="Marmeisse R."/>
            <person name="Melayah D."/>
            <person name="Montanini B."/>
            <person name="Muratet M."/>
            <person name="Nehls U."/>
            <person name="Niculita-Hirzel H."/>
            <person name="Oudot-Le Secq M.P."/>
            <person name="Peter M."/>
            <person name="Quesneville H."/>
            <person name="Rajashekar B."/>
            <person name="Reich M."/>
            <person name="Rouhier N."/>
            <person name="Schmutz J."/>
            <person name="Yin T."/>
            <person name="Chalot M."/>
            <person name="Henrissat B."/>
            <person name="Kuees U."/>
            <person name="Lucas S."/>
            <person name="Van de Peer Y."/>
            <person name="Podila G.K."/>
            <person name="Polle A."/>
            <person name="Pukkila P.J."/>
            <person name="Richardson P.M."/>
            <person name="Rouze P."/>
            <person name="Sanders I.R."/>
            <person name="Stajich J.E."/>
            <person name="Tunlid A."/>
            <person name="Tuskan G."/>
            <person name="Grigoriev I.V."/>
        </authorList>
    </citation>
    <scope>NUCLEOTIDE SEQUENCE [LARGE SCALE GENOMIC DNA]</scope>
    <source>
        <strain evidence="3">S238N-H82 / ATCC MYA-4686</strain>
    </source>
</reference>
<accession>B0CZF9</accession>
<dbReference type="OrthoDB" id="2565191at2759"/>
<feature type="compositionally biased region" description="Acidic residues" evidence="1">
    <location>
        <begin position="226"/>
        <end position="254"/>
    </location>
</feature>
<feature type="region of interest" description="Disordered" evidence="1">
    <location>
        <begin position="310"/>
        <end position="438"/>
    </location>
</feature>
<dbReference type="AlphaFoldDB" id="B0CZF9"/>
<feature type="compositionally biased region" description="Acidic residues" evidence="1">
    <location>
        <begin position="399"/>
        <end position="411"/>
    </location>
</feature>
<sequence>MNVPRRSTVYDLASLRLHTDGSRVYQSSSTNLKPRNAKLALRDIRGNWIARDAGGTAKVPRWKIVPTSATEDGSVELEELSQSNFVEAALEERDKQGDEEDEDGDELNVLKRKPKRIDRRTAKRRKFAHDHSYLGETAADANFSGESRFLPLPSSDLLKSIHYFAANYYSERGQLLNISREYRAKRKAKRLAKRAERQAAKGRGSVENTASRSSSLQQSQTPSNGSDDEDDFDSEDEDGEENEDKDDSEEDEEYKETSKKGKKLSKRDQGSRFRDMYKVFDGSALMAIGMIVQEHVTRLLEARVPDGWEDSVRTAFPNGVWDDDQEESEDETWLRDVKIKGAGIINDDDGEVGEGDNEEEQDEEGDNEDEEEDNEEDGEGEEEGEDEEEGHNIVKENYEQDEEAKTEDDENQTPGGDDSEGSHVMTTRRMTARKAKKP</sequence>
<keyword evidence="3" id="KW-1185">Reference proteome</keyword>
<feature type="region of interest" description="Disordered" evidence="1">
    <location>
        <begin position="92"/>
        <end position="113"/>
    </location>
</feature>
<dbReference type="RefSeq" id="XP_001876404.1">
    <property type="nucleotide sequence ID" value="XM_001876369.1"/>
</dbReference>
<feature type="region of interest" description="Disordered" evidence="1">
    <location>
        <begin position="189"/>
        <end position="273"/>
    </location>
</feature>
<feature type="compositionally biased region" description="Acidic residues" evidence="1">
    <location>
        <begin position="97"/>
        <end position="106"/>
    </location>
</feature>
<proteinExistence type="predicted"/>
<feature type="compositionally biased region" description="Acidic residues" evidence="1">
    <location>
        <begin position="346"/>
        <end position="389"/>
    </location>
</feature>
<dbReference type="InParanoid" id="B0CZF9"/>
<feature type="compositionally biased region" description="Polar residues" evidence="1">
    <location>
        <begin position="206"/>
        <end position="225"/>
    </location>
</feature>
<protein>
    <submittedName>
        <fullName evidence="2">Predicted protein</fullName>
    </submittedName>
</protein>
<dbReference type="HOGENOM" id="CLU_049346_0_0_1"/>
<dbReference type="KEGG" id="lbc:LACBIDRAFT_311203"/>
<feature type="compositionally biased region" description="Acidic residues" evidence="1">
    <location>
        <begin position="321"/>
        <end position="331"/>
    </location>
</feature>
<evidence type="ECO:0000256" key="1">
    <source>
        <dbReference type="SAM" id="MobiDB-lite"/>
    </source>
</evidence>
<evidence type="ECO:0000313" key="2">
    <source>
        <dbReference type="EMBL" id="EDR12140.1"/>
    </source>
</evidence>
<dbReference type="EMBL" id="DS547094">
    <property type="protein sequence ID" value="EDR12140.1"/>
    <property type="molecule type" value="Genomic_DNA"/>
</dbReference>
<dbReference type="Proteomes" id="UP000001194">
    <property type="component" value="Unassembled WGS sequence"/>
</dbReference>
<dbReference type="STRING" id="486041.B0CZF9"/>
<dbReference type="GeneID" id="6072192"/>
<gene>
    <name evidence="2" type="ORF">LACBIDRAFT_311203</name>
</gene>
<name>B0CZF9_LACBS</name>